<dbReference type="PANTHER" id="PTHR30483">
    <property type="entry name" value="LEUCINE-SPECIFIC-BINDING PROTEIN"/>
    <property type="match status" value="1"/>
</dbReference>
<dbReference type="InterPro" id="IPR051010">
    <property type="entry name" value="BCAA_transport"/>
</dbReference>
<dbReference type="InterPro" id="IPR028082">
    <property type="entry name" value="Peripla_BP_I"/>
</dbReference>
<dbReference type="PRINTS" id="PR00337">
    <property type="entry name" value="LEUILEVALBP"/>
</dbReference>
<evidence type="ECO:0000256" key="2">
    <source>
        <dbReference type="ARBA" id="ARBA00022448"/>
    </source>
</evidence>
<evidence type="ECO:0000256" key="5">
    <source>
        <dbReference type="SAM" id="SignalP"/>
    </source>
</evidence>
<feature type="signal peptide" evidence="5">
    <location>
        <begin position="1"/>
        <end position="31"/>
    </location>
</feature>
<keyword evidence="8" id="KW-1185">Reference proteome</keyword>
<feature type="domain" description="Leucine-binding protein" evidence="6">
    <location>
        <begin position="35"/>
        <end position="371"/>
    </location>
</feature>
<dbReference type="EMBL" id="JACIGI010000023">
    <property type="protein sequence ID" value="MBB4286884.1"/>
    <property type="molecule type" value="Genomic_DNA"/>
</dbReference>
<accession>A0A7W6S2B6</accession>
<evidence type="ECO:0000256" key="3">
    <source>
        <dbReference type="ARBA" id="ARBA00022729"/>
    </source>
</evidence>
<sequence>MMTRFTKGLMLAGVALVALGLTAPAPSPAQAQEDPIRIGSFLAVTGPASFLGDPELKTLEMYIERINQAGGLLGRELELVHYDTGADANKARTFAKRLLESDEVDVILGGSTTGTTMAVIPLVERAEVPFISFAGGVSIIDPVKPWVFKTPHTDRMACGKIFEDMQGRGISKVALISGTGGFGKSMRGQCLEVAPDYGIEIVADETYAPSDTDMVAQLTKIKNTEGVEAVVNPGFGQGPAIVTKNFAQIGMAVPLYQSHGVASKKFIELAGDAAEGVRLPAAALLVAEKLPDGDPQRPIVVGYKSTYEAVHGEGSVSTFGGHAYDGLMLYKAAVEAAGSADPAAVRDALEATRGFIGTAGEVTMSADDHLGLDLTAFRMLEIRDGDWVLVN</sequence>
<keyword evidence="3 5" id="KW-0732">Signal</keyword>
<evidence type="ECO:0000313" key="8">
    <source>
        <dbReference type="Proteomes" id="UP000555728"/>
    </source>
</evidence>
<protein>
    <submittedName>
        <fullName evidence="7">Branched-chain amino acid transport system substrate-binding protein</fullName>
    </submittedName>
</protein>
<dbReference type="Gene3D" id="3.40.50.2300">
    <property type="match status" value="2"/>
</dbReference>
<gene>
    <name evidence="7" type="ORF">GGD88_002626</name>
</gene>
<proteinExistence type="inferred from homology"/>
<comment type="caution">
    <text evidence="7">The sequence shown here is derived from an EMBL/GenBank/DDBJ whole genome shotgun (WGS) entry which is preliminary data.</text>
</comment>
<comment type="similarity">
    <text evidence="1">Belongs to the leucine-binding protein family.</text>
</comment>
<reference evidence="7 8" key="1">
    <citation type="submission" date="2020-08" db="EMBL/GenBank/DDBJ databases">
        <title>Genome sequencing of Purple Non-Sulfur Bacteria from various extreme environments.</title>
        <authorList>
            <person name="Mayer M."/>
        </authorList>
    </citation>
    <scope>NUCLEOTIDE SEQUENCE [LARGE SCALE GENOMIC DNA]</scope>
    <source>
        <strain evidence="7 8">JA135</strain>
    </source>
</reference>
<dbReference type="RefSeq" id="WP_246423747.1">
    <property type="nucleotide sequence ID" value="NZ_JACIGI010000023.1"/>
</dbReference>
<evidence type="ECO:0000256" key="1">
    <source>
        <dbReference type="ARBA" id="ARBA00010062"/>
    </source>
</evidence>
<name>A0A7W6S2B6_9PROT</name>
<feature type="chain" id="PRO_5031295320" evidence="5">
    <location>
        <begin position="32"/>
        <end position="391"/>
    </location>
</feature>
<dbReference type="AlphaFoldDB" id="A0A7W6S2B6"/>
<evidence type="ECO:0000259" key="6">
    <source>
        <dbReference type="Pfam" id="PF13458"/>
    </source>
</evidence>
<dbReference type="Proteomes" id="UP000555728">
    <property type="component" value="Unassembled WGS sequence"/>
</dbReference>
<dbReference type="InterPro" id="IPR028081">
    <property type="entry name" value="Leu-bd"/>
</dbReference>
<dbReference type="PANTHER" id="PTHR30483:SF38">
    <property type="entry name" value="BLR7848 PROTEIN"/>
    <property type="match status" value="1"/>
</dbReference>
<evidence type="ECO:0000256" key="4">
    <source>
        <dbReference type="ARBA" id="ARBA00022970"/>
    </source>
</evidence>
<dbReference type="InterPro" id="IPR000709">
    <property type="entry name" value="Leu_Ile_Val-bd"/>
</dbReference>
<organism evidence="7 8">
    <name type="scientific">Roseospira goensis</name>
    <dbReference type="NCBI Taxonomy" id="391922"/>
    <lineage>
        <taxon>Bacteria</taxon>
        <taxon>Pseudomonadati</taxon>
        <taxon>Pseudomonadota</taxon>
        <taxon>Alphaproteobacteria</taxon>
        <taxon>Rhodospirillales</taxon>
        <taxon>Rhodospirillaceae</taxon>
        <taxon>Roseospira</taxon>
    </lineage>
</organism>
<dbReference type="GO" id="GO:0006865">
    <property type="term" value="P:amino acid transport"/>
    <property type="evidence" value="ECO:0007669"/>
    <property type="project" value="UniProtKB-KW"/>
</dbReference>
<dbReference type="Pfam" id="PF13458">
    <property type="entry name" value="Peripla_BP_6"/>
    <property type="match status" value="1"/>
</dbReference>
<dbReference type="CDD" id="cd06333">
    <property type="entry name" value="PBP1_ABC_RPA1789-like"/>
    <property type="match status" value="1"/>
</dbReference>
<keyword evidence="4" id="KW-0029">Amino-acid transport</keyword>
<keyword evidence="2" id="KW-0813">Transport</keyword>
<evidence type="ECO:0000313" key="7">
    <source>
        <dbReference type="EMBL" id="MBB4286884.1"/>
    </source>
</evidence>
<dbReference type="SUPFAM" id="SSF53822">
    <property type="entry name" value="Periplasmic binding protein-like I"/>
    <property type="match status" value="1"/>
</dbReference>